<dbReference type="HOGENOM" id="CLU_132949_0_0_1"/>
<feature type="signal peptide" evidence="1">
    <location>
        <begin position="1"/>
        <end position="21"/>
    </location>
</feature>
<keyword evidence="3" id="KW-1185">Reference proteome</keyword>
<evidence type="ECO:0000256" key="1">
    <source>
        <dbReference type="SAM" id="SignalP"/>
    </source>
</evidence>
<keyword evidence="1" id="KW-0732">Signal</keyword>
<dbReference type="VEuPathDB" id="FungiDB:KRP23_7257"/>
<dbReference type="OMA" id="KWQFHRT"/>
<proteinExistence type="predicted"/>
<dbReference type="eggNOG" id="ENOG502RGIT">
    <property type="taxonomic scope" value="Eukaryota"/>
</dbReference>
<feature type="chain" id="PRO_5003586911" evidence="1">
    <location>
        <begin position="22"/>
        <end position="133"/>
    </location>
</feature>
<dbReference type="Gene3D" id="2.60.20.10">
    <property type="entry name" value="Crystallins"/>
    <property type="match status" value="1"/>
</dbReference>
<dbReference type="AlphaFoldDB" id="H3GC90"/>
<evidence type="ECO:0000313" key="3">
    <source>
        <dbReference type="Proteomes" id="UP000005238"/>
    </source>
</evidence>
<sequence length="133" mass="15221">MFSRLVSLAAIALLAAWSADAQNDGVLTFWGDSFFKGEKWQFHRTLDAQYCYNDNVGKPSSIKWKNQLKTGSFNGKAKIAFYTEHDCKGTCRSWFTTEKDFPVNLAIDRINDKIKSFMIWQTSKEPSVLVHDV</sequence>
<dbReference type="EnsemblProtists" id="Phyra73008">
    <property type="protein sequence ID" value="Phyra73008"/>
    <property type="gene ID" value="Phyra73008"/>
</dbReference>
<organism evidence="2 3">
    <name type="scientific">Phytophthora ramorum</name>
    <name type="common">Sudden oak death agent</name>
    <dbReference type="NCBI Taxonomy" id="164328"/>
    <lineage>
        <taxon>Eukaryota</taxon>
        <taxon>Sar</taxon>
        <taxon>Stramenopiles</taxon>
        <taxon>Oomycota</taxon>
        <taxon>Peronosporomycetes</taxon>
        <taxon>Peronosporales</taxon>
        <taxon>Peronosporaceae</taxon>
        <taxon>Phytophthora</taxon>
    </lineage>
</organism>
<protein>
    <submittedName>
        <fullName evidence="2">Uncharacterized protein</fullName>
    </submittedName>
</protein>
<dbReference type="VEuPathDB" id="FungiDB:KRP22_754"/>
<dbReference type="Proteomes" id="UP000005238">
    <property type="component" value="Unassembled WGS sequence"/>
</dbReference>
<dbReference type="EMBL" id="DS565999">
    <property type="status" value="NOT_ANNOTATED_CDS"/>
    <property type="molecule type" value="Genomic_DNA"/>
</dbReference>
<accession>H3GC90</accession>
<name>H3GC90_PHYRM</name>
<dbReference type="InParanoid" id="H3GC90"/>
<reference evidence="2" key="2">
    <citation type="submission" date="2015-06" db="UniProtKB">
        <authorList>
            <consortium name="EnsemblProtists"/>
        </authorList>
    </citation>
    <scope>IDENTIFICATION</scope>
    <source>
        <strain evidence="2">Pr102</strain>
    </source>
</reference>
<reference evidence="3" key="1">
    <citation type="journal article" date="2006" name="Science">
        <title>Phytophthora genome sequences uncover evolutionary origins and mechanisms of pathogenesis.</title>
        <authorList>
            <person name="Tyler B.M."/>
            <person name="Tripathy S."/>
            <person name="Zhang X."/>
            <person name="Dehal P."/>
            <person name="Jiang R.H."/>
            <person name="Aerts A."/>
            <person name="Arredondo F.D."/>
            <person name="Baxter L."/>
            <person name="Bensasson D."/>
            <person name="Beynon J.L."/>
            <person name="Chapman J."/>
            <person name="Damasceno C.M."/>
            <person name="Dorrance A.E."/>
            <person name="Dou D."/>
            <person name="Dickerman A.W."/>
            <person name="Dubchak I.L."/>
            <person name="Garbelotto M."/>
            <person name="Gijzen M."/>
            <person name="Gordon S.G."/>
            <person name="Govers F."/>
            <person name="Grunwald N.J."/>
            <person name="Huang W."/>
            <person name="Ivors K.L."/>
            <person name="Jones R.W."/>
            <person name="Kamoun S."/>
            <person name="Krampis K."/>
            <person name="Lamour K.H."/>
            <person name="Lee M.K."/>
            <person name="McDonald W.H."/>
            <person name="Medina M."/>
            <person name="Meijer H.J."/>
            <person name="Nordberg E.K."/>
            <person name="Maclean D.J."/>
            <person name="Ospina-Giraldo M.D."/>
            <person name="Morris P.F."/>
            <person name="Phuntumart V."/>
            <person name="Putnam N.H."/>
            <person name="Rash S."/>
            <person name="Rose J.K."/>
            <person name="Sakihama Y."/>
            <person name="Salamov A.A."/>
            <person name="Savidor A."/>
            <person name="Scheuring C.F."/>
            <person name="Smith B.M."/>
            <person name="Sobral B.W."/>
            <person name="Terry A."/>
            <person name="Torto-Alalibo T.A."/>
            <person name="Win J."/>
            <person name="Xu Z."/>
            <person name="Zhang H."/>
            <person name="Grigoriev I.V."/>
            <person name="Rokhsar D.S."/>
            <person name="Boore J.L."/>
        </authorList>
    </citation>
    <scope>NUCLEOTIDE SEQUENCE [LARGE SCALE GENOMIC DNA]</scope>
    <source>
        <strain evidence="3">Pr102</strain>
    </source>
</reference>
<evidence type="ECO:0000313" key="2">
    <source>
        <dbReference type="EnsemblProtists" id="Phyra73008"/>
    </source>
</evidence>